<keyword evidence="9" id="KW-0862">Zinc</keyword>
<dbReference type="PROSITE" id="PS00485">
    <property type="entry name" value="A_DEAMINASE"/>
    <property type="match status" value="1"/>
</dbReference>
<evidence type="ECO:0000256" key="4">
    <source>
        <dbReference type="ARBA" id="ARBA00006676"/>
    </source>
</evidence>
<dbReference type="GO" id="GO:0043103">
    <property type="term" value="P:hypoxanthine salvage"/>
    <property type="evidence" value="ECO:0007669"/>
    <property type="project" value="TreeGrafter"/>
</dbReference>
<dbReference type="EMBL" id="AFYH01203585">
    <property type="status" value="NOT_ANNOTATED_CDS"/>
    <property type="molecule type" value="Genomic_DNA"/>
</dbReference>
<dbReference type="FunCoup" id="H3AI59">
    <property type="interactions" value="195"/>
</dbReference>
<evidence type="ECO:0000313" key="11">
    <source>
        <dbReference type="Ensembl" id="ENSLACP00000009330.1"/>
    </source>
</evidence>
<dbReference type="Ensembl" id="ENSLACT00000009401.1">
    <property type="protein sequence ID" value="ENSLACP00000009330.1"/>
    <property type="gene ID" value="ENSLACG00000008232.1"/>
</dbReference>
<sequence>MIKVKERTSCKYNEPKVELHLHLDGAIRLQTIIDVARQRKIQLEAKNVDQLAKFVTCEKPSSLTEVLAKFSQYMYVIAGDREAIKTIAHDLVEDKAKEGVIYFEARYSPHLLANSMVDPIPWNQEQGDLTPSDVVHLVNEGFKKGEQDFGVKVRSILCCMRHMPVQTMTLNKRCNHLLSTNDPVLKTIWIDTAKLPMQKCGSFPTTKKLLTSPASASTHKKMHAHILKDFTKVRNAIELLKAERIGHGYRTLEDQELYKELLKKKIHFETCPISSRLTGACKPDFTKHPVIRLKEDKANFSLNTDDPLIFQSTLYTDYEVAEKYMNFTEEDFMKVNLNAARSCFLPPEEKEELIRKLCLSYGVEGRFST</sequence>
<dbReference type="Gene3D" id="3.20.20.140">
    <property type="entry name" value="Metal-dependent hydrolases"/>
    <property type="match status" value="1"/>
</dbReference>
<evidence type="ECO:0000256" key="3">
    <source>
        <dbReference type="ARBA" id="ARBA00004321"/>
    </source>
</evidence>
<dbReference type="SUPFAM" id="SSF51556">
    <property type="entry name" value="Metallo-dependent hydrolases"/>
    <property type="match status" value="1"/>
</dbReference>
<proteinExistence type="inferred from homology"/>
<dbReference type="Proteomes" id="UP000008672">
    <property type="component" value="Unassembled WGS sequence"/>
</dbReference>
<reference evidence="11" key="3">
    <citation type="submission" date="2025-09" db="UniProtKB">
        <authorList>
            <consortium name="Ensembl"/>
        </authorList>
    </citation>
    <scope>IDENTIFICATION</scope>
</reference>
<dbReference type="GO" id="GO:0009897">
    <property type="term" value="C:external side of plasma membrane"/>
    <property type="evidence" value="ECO:0007669"/>
    <property type="project" value="TreeGrafter"/>
</dbReference>
<comment type="subcellular location">
    <subcellularLocation>
        <location evidence="2">Cell membrane</location>
        <topology evidence="2">Peripheral membrane protein</topology>
        <orientation evidence="2">Extracellular side</orientation>
    </subcellularLocation>
    <subcellularLocation>
        <location evidence="3">Cytoplasmic vesicle lumen</location>
    </subcellularLocation>
</comment>
<dbReference type="eggNOG" id="KOG1097">
    <property type="taxonomic scope" value="Eukaryota"/>
</dbReference>
<evidence type="ECO:0000256" key="7">
    <source>
        <dbReference type="ARBA" id="ARBA00022723"/>
    </source>
</evidence>
<dbReference type="OMA" id="YIATFEH"/>
<evidence type="ECO:0000256" key="9">
    <source>
        <dbReference type="ARBA" id="ARBA00022833"/>
    </source>
</evidence>
<dbReference type="EC" id="3.5.4.4" evidence="5"/>
<dbReference type="GeneTree" id="ENSGT00950000183113"/>
<evidence type="ECO:0000256" key="8">
    <source>
        <dbReference type="ARBA" id="ARBA00022801"/>
    </source>
</evidence>
<name>H3AI59_LATCH</name>
<evidence type="ECO:0000256" key="6">
    <source>
        <dbReference type="ARBA" id="ARBA00018099"/>
    </source>
</evidence>
<reference evidence="12" key="1">
    <citation type="submission" date="2011-08" db="EMBL/GenBank/DDBJ databases">
        <title>The draft genome of Latimeria chalumnae.</title>
        <authorList>
            <person name="Di Palma F."/>
            <person name="Alfoldi J."/>
            <person name="Johnson J."/>
            <person name="Berlin A."/>
            <person name="Gnerre S."/>
            <person name="Jaffe D."/>
            <person name="MacCallum I."/>
            <person name="Young S."/>
            <person name="Walker B.J."/>
            <person name="Lander E."/>
            <person name="Lindblad-Toh K."/>
        </authorList>
    </citation>
    <scope>NUCLEOTIDE SEQUENCE [LARGE SCALE GENOMIC DNA]</scope>
    <source>
        <strain evidence="12">Wild caught</strain>
    </source>
</reference>
<dbReference type="GO" id="GO:0060205">
    <property type="term" value="C:cytoplasmic vesicle lumen"/>
    <property type="evidence" value="ECO:0007669"/>
    <property type="project" value="UniProtKB-SubCell"/>
</dbReference>
<evidence type="ECO:0000259" key="10">
    <source>
        <dbReference type="Pfam" id="PF00962"/>
    </source>
</evidence>
<evidence type="ECO:0000256" key="2">
    <source>
        <dbReference type="ARBA" id="ARBA00004296"/>
    </source>
</evidence>
<dbReference type="NCBIfam" id="TIGR01430">
    <property type="entry name" value="aden_deam"/>
    <property type="match status" value="1"/>
</dbReference>
<feature type="domain" description="Adenosine deaminase" evidence="10">
    <location>
        <begin position="15"/>
        <end position="357"/>
    </location>
</feature>
<dbReference type="InterPro" id="IPR032466">
    <property type="entry name" value="Metal_Hydrolase"/>
</dbReference>
<dbReference type="PANTHER" id="PTHR11409">
    <property type="entry name" value="ADENOSINE DEAMINASE"/>
    <property type="match status" value="1"/>
</dbReference>
<accession>H3AI59</accession>
<protein>
    <recommendedName>
        <fullName evidence="6">Adenosine deaminase</fullName>
        <ecNumber evidence="5">3.5.4.4</ecNumber>
    </recommendedName>
</protein>
<dbReference type="STRING" id="7897.ENSLACP00000009330"/>
<dbReference type="HOGENOM" id="CLU_039228_0_1_1"/>
<evidence type="ECO:0000256" key="5">
    <source>
        <dbReference type="ARBA" id="ARBA00012784"/>
    </source>
</evidence>
<dbReference type="AlphaFoldDB" id="H3AI59"/>
<dbReference type="GO" id="GO:0005829">
    <property type="term" value="C:cytosol"/>
    <property type="evidence" value="ECO:0007669"/>
    <property type="project" value="TreeGrafter"/>
</dbReference>
<dbReference type="GO" id="GO:0046872">
    <property type="term" value="F:metal ion binding"/>
    <property type="evidence" value="ECO:0007669"/>
    <property type="project" value="UniProtKB-KW"/>
</dbReference>
<dbReference type="PANTHER" id="PTHR11409:SF43">
    <property type="entry name" value="ADENOSINE DEAMINASE"/>
    <property type="match status" value="1"/>
</dbReference>
<dbReference type="GO" id="GO:0009168">
    <property type="term" value="P:purine ribonucleoside monophosphate biosynthetic process"/>
    <property type="evidence" value="ECO:0007669"/>
    <property type="project" value="InterPro"/>
</dbReference>
<dbReference type="InterPro" id="IPR006330">
    <property type="entry name" value="Ado/ade_deaminase"/>
</dbReference>
<dbReference type="GO" id="GO:0004000">
    <property type="term" value="F:adenosine deaminase activity"/>
    <property type="evidence" value="ECO:0007669"/>
    <property type="project" value="TreeGrafter"/>
</dbReference>
<evidence type="ECO:0000313" key="12">
    <source>
        <dbReference type="Proteomes" id="UP000008672"/>
    </source>
</evidence>
<dbReference type="GO" id="GO:0046103">
    <property type="term" value="P:inosine biosynthetic process"/>
    <property type="evidence" value="ECO:0007669"/>
    <property type="project" value="TreeGrafter"/>
</dbReference>
<comment type="similarity">
    <text evidence="4">Belongs to the metallo-dependent hydrolases superfamily. Adenosine and AMP deaminases family.</text>
</comment>
<dbReference type="GO" id="GO:0060169">
    <property type="term" value="P:negative regulation of adenosine receptor signaling pathway"/>
    <property type="evidence" value="ECO:0007669"/>
    <property type="project" value="TreeGrafter"/>
</dbReference>
<organism evidence="11 12">
    <name type="scientific">Latimeria chalumnae</name>
    <name type="common">Coelacanth</name>
    <dbReference type="NCBI Taxonomy" id="7897"/>
    <lineage>
        <taxon>Eukaryota</taxon>
        <taxon>Metazoa</taxon>
        <taxon>Chordata</taxon>
        <taxon>Craniata</taxon>
        <taxon>Vertebrata</taxon>
        <taxon>Euteleostomi</taxon>
        <taxon>Coelacanthiformes</taxon>
        <taxon>Coelacanthidae</taxon>
        <taxon>Latimeria</taxon>
    </lineage>
</organism>
<dbReference type="GO" id="GO:0042110">
    <property type="term" value="P:T cell activation"/>
    <property type="evidence" value="ECO:0007669"/>
    <property type="project" value="TreeGrafter"/>
</dbReference>
<dbReference type="InterPro" id="IPR006650">
    <property type="entry name" value="A/AMP_deam_AS"/>
</dbReference>
<dbReference type="GO" id="GO:0006154">
    <property type="term" value="P:adenosine catabolic process"/>
    <property type="evidence" value="ECO:0007669"/>
    <property type="project" value="TreeGrafter"/>
</dbReference>
<keyword evidence="12" id="KW-1185">Reference proteome</keyword>
<dbReference type="InterPro" id="IPR001365">
    <property type="entry name" value="A_deaminase_dom"/>
</dbReference>
<dbReference type="InParanoid" id="H3AI59"/>
<dbReference type="EMBL" id="AFYH01203584">
    <property type="status" value="NOT_ANNOTATED_CDS"/>
    <property type="molecule type" value="Genomic_DNA"/>
</dbReference>
<keyword evidence="7" id="KW-0479">Metal-binding</keyword>
<dbReference type="Pfam" id="PF00962">
    <property type="entry name" value="A_deaminase"/>
    <property type="match status" value="1"/>
</dbReference>
<comment type="cofactor">
    <cofactor evidence="1">
        <name>Zn(2+)</name>
        <dbReference type="ChEBI" id="CHEBI:29105"/>
    </cofactor>
</comment>
<evidence type="ECO:0000256" key="1">
    <source>
        <dbReference type="ARBA" id="ARBA00001947"/>
    </source>
</evidence>
<keyword evidence="8" id="KW-0378">Hydrolase</keyword>
<reference evidence="11" key="2">
    <citation type="submission" date="2025-08" db="UniProtKB">
        <authorList>
            <consortium name="Ensembl"/>
        </authorList>
    </citation>
    <scope>IDENTIFICATION</scope>
</reference>